<dbReference type="PROSITE" id="PS50800">
    <property type="entry name" value="SAP"/>
    <property type="match status" value="1"/>
</dbReference>
<evidence type="ECO:0000259" key="1">
    <source>
        <dbReference type="PROSITE" id="PS50800"/>
    </source>
</evidence>
<dbReference type="Pfam" id="PF02037">
    <property type="entry name" value="SAP"/>
    <property type="match status" value="1"/>
</dbReference>
<dbReference type="NCBIfam" id="NF033832">
    <property type="entry name" value="sce7726_fam"/>
    <property type="match status" value="1"/>
</dbReference>
<dbReference type="EMBL" id="SDPH01000033">
    <property type="protein sequence ID" value="TPH03613.1"/>
    <property type="molecule type" value="Genomic_DNA"/>
</dbReference>
<name>A0ABY2YPK5_HAEHA</name>
<feature type="domain" description="SAP" evidence="1">
    <location>
        <begin position="124"/>
        <end position="158"/>
    </location>
</feature>
<keyword evidence="3" id="KW-1185">Reference proteome</keyword>
<dbReference type="InterPro" id="IPR003034">
    <property type="entry name" value="SAP_dom"/>
</dbReference>
<evidence type="ECO:0000313" key="3">
    <source>
        <dbReference type="Proteomes" id="UP000318353"/>
    </source>
</evidence>
<reference evidence="2 3" key="1">
    <citation type="submission" date="2019-01" db="EMBL/GenBank/DDBJ databases">
        <title>Comparative genomic analysis identifies haemin-independent Haemophilus haemolyticus: a formal re-classification of Haemophilus intermedius.</title>
        <authorList>
            <person name="Harris T.M."/>
            <person name="Price E.P."/>
            <person name="Sarovich D.S."/>
            <person name="Norskov-Lauritsen N."/>
            <person name="Beissbarth J."/>
            <person name="Chang A.B."/>
            <person name="Smith-Vaughan H.C."/>
        </authorList>
    </citation>
    <scope>NUCLEOTIDE SEQUENCE [LARGE SCALE GENOMIC DNA]</scope>
    <source>
        <strain evidence="2 3">CCUG 15949</strain>
    </source>
</reference>
<proteinExistence type="predicted"/>
<sequence>MNEIFIREKLQQKLAREHKGTHTEFLSELPVANFSRRIDLVMANGKLSGFEIKSEQDTLKRLEGQLEVYTQYFEDVVVVCATKHLQGVMDIAPENVGVWEFNGKKFIIHRKPLMNKALESEKFLSFLNVIGLKELLRENNVKVSGLKSELISRALKLERITIRSFILDYLKKQFPLIIQEREEFKSRKKSKNIAEVAEVTINNRIEESGILLNNGQRILPQMPQELLDLPIRERLLAIRHYHKNHLLSHLAKNN</sequence>
<dbReference type="InterPro" id="IPR047729">
    <property type="entry name" value="Sce7726-like"/>
</dbReference>
<dbReference type="Gene3D" id="1.10.720.30">
    <property type="entry name" value="SAP domain"/>
    <property type="match status" value="1"/>
</dbReference>
<dbReference type="RefSeq" id="WP_140586351.1">
    <property type="nucleotide sequence ID" value="NZ_SDPH01000033.1"/>
</dbReference>
<organism evidence="2 3">
    <name type="scientific">Haemophilus haemolyticus</name>
    <dbReference type="NCBI Taxonomy" id="726"/>
    <lineage>
        <taxon>Bacteria</taxon>
        <taxon>Pseudomonadati</taxon>
        <taxon>Pseudomonadota</taxon>
        <taxon>Gammaproteobacteria</taxon>
        <taxon>Pasteurellales</taxon>
        <taxon>Pasteurellaceae</taxon>
        <taxon>Haemophilus</taxon>
    </lineage>
</organism>
<evidence type="ECO:0000313" key="2">
    <source>
        <dbReference type="EMBL" id="TPH03613.1"/>
    </source>
</evidence>
<dbReference type="InterPro" id="IPR036361">
    <property type="entry name" value="SAP_dom_sf"/>
</dbReference>
<comment type="caution">
    <text evidence="2">The sequence shown here is derived from an EMBL/GenBank/DDBJ whole genome shotgun (WGS) entry which is preliminary data.</text>
</comment>
<protein>
    <recommendedName>
        <fullName evidence="1">SAP domain-containing protein</fullName>
    </recommendedName>
</protein>
<gene>
    <name evidence="2" type="ORF">EUX50_06705</name>
</gene>
<dbReference type="Proteomes" id="UP000318353">
    <property type="component" value="Unassembled WGS sequence"/>
</dbReference>
<accession>A0ABY2YPK5</accession>
<dbReference type="SUPFAM" id="SSF68906">
    <property type="entry name" value="SAP domain"/>
    <property type="match status" value="1"/>
</dbReference>